<sequence length="162" mass="17336">MSSDHEATITGARHNRGEAGKPNANVVLRIGHDTSVSPMYPHTAAFSPRPRDVLRLVKIGSVKGLRDAVTPSQARGGRLGPSQSLGLSSLLAAATVEIGKKPHVDTRTSLCCDRSRGPWNWSATLRHLAKPELGDASSCAGDTPASWAEQQHHMRLSPHKDP</sequence>
<accession>A0A0J0XGG0</accession>
<evidence type="ECO:0000313" key="3">
    <source>
        <dbReference type="Proteomes" id="UP000053611"/>
    </source>
</evidence>
<dbReference type="GeneID" id="28980247"/>
<dbReference type="EMBL" id="KQ087239">
    <property type="protein sequence ID" value="KLT40190.1"/>
    <property type="molecule type" value="Genomic_DNA"/>
</dbReference>
<evidence type="ECO:0000256" key="1">
    <source>
        <dbReference type="SAM" id="MobiDB-lite"/>
    </source>
</evidence>
<protein>
    <submittedName>
        <fullName evidence="2">Uncharacterized protein</fullName>
    </submittedName>
</protein>
<evidence type="ECO:0000313" key="2">
    <source>
        <dbReference type="EMBL" id="KLT40190.1"/>
    </source>
</evidence>
<feature type="region of interest" description="Disordered" evidence="1">
    <location>
        <begin position="1"/>
        <end position="23"/>
    </location>
</feature>
<proteinExistence type="predicted"/>
<organism evidence="2 3">
    <name type="scientific">Cutaneotrichosporon oleaginosum</name>
    <dbReference type="NCBI Taxonomy" id="879819"/>
    <lineage>
        <taxon>Eukaryota</taxon>
        <taxon>Fungi</taxon>
        <taxon>Dikarya</taxon>
        <taxon>Basidiomycota</taxon>
        <taxon>Agaricomycotina</taxon>
        <taxon>Tremellomycetes</taxon>
        <taxon>Trichosporonales</taxon>
        <taxon>Trichosporonaceae</taxon>
        <taxon>Cutaneotrichosporon</taxon>
    </lineage>
</organism>
<dbReference type="AlphaFoldDB" id="A0A0J0XGG0"/>
<name>A0A0J0XGG0_9TREE</name>
<reference evidence="2 3" key="1">
    <citation type="submission" date="2015-03" db="EMBL/GenBank/DDBJ databases">
        <title>Genomics and transcriptomics of the oil-accumulating basidiomycete yeast T. oleaginosus allow insights into substrate utilization and the diverse evolutionary trajectories of mating systems in fungi.</title>
        <authorList>
            <consortium name="DOE Joint Genome Institute"/>
            <person name="Kourist R."/>
            <person name="Kracht O."/>
            <person name="Bracharz F."/>
            <person name="Lipzen A."/>
            <person name="Nolan M."/>
            <person name="Ohm R."/>
            <person name="Grigoriev I."/>
            <person name="Sun S."/>
            <person name="Heitman J."/>
            <person name="Bruck T."/>
            <person name="Nowrousian M."/>
        </authorList>
    </citation>
    <scope>NUCLEOTIDE SEQUENCE [LARGE SCALE GENOMIC DNA]</scope>
    <source>
        <strain evidence="2 3">IBC0246</strain>
    </source>
</reference>
<keyword evidence="3" id="KW-1185">Reference proteome</keyword>
<gene>
    <name evidence="2" type="ORF">CC85DRAFT_160509</name>
</gene>
<dbReference type="RefSeq" id="XP_018276681.1">
    <property type="nucleotide sequence ID" value="XM_018419644.1"/>
</dbReference>
<feature type="region of interest" description="Disordered" evidence="1">
    <location>
        <begin position="134"/>
        <end position="162"/>
    </location>
</feature>
<dbReference type="Proteomes" id="UP000053611">
    <property type="component" value="Unassembled WGS sequence"/>
</dbReference>
<feature type="compositionally biased region" description="Basic residues" evidence="1">
    <location>
        <begin position="153"/>
        <end position="162"/>
    </location>
</feature>